<keyword evidence="7" id="KW-0539">Nucleus</keyword>
<evidence type="ECO:0000256" key="6">
    <source>
        <dbReference type="ARBA" id="ARBA00022927"/>
    </source>
</evidence>
<gene>
    <name evidence="10" type="ORF">PPENT_87.1.T0020260</name>
</gene>
<feature type="domain" description="IPO4/5-like TPR repeats" evidence="9">
    <location>
        <begin position="103"/>
        <end position="257"/>
    </location>
</feature>
<dbReference type="Pfam" id="PF18829">
    <property type="entry name" value="Importin_rep_6"/>
    <property type="match status" value="1"/>
</dbReference>
<evidence type="ECO:0008006" key="12">
    <source>
        <dbReference type="Google" id="ProtNLM"/>
    </source>
</evidence>
<dbReference type="Proteomes" id="UP000689195">
    <property type="component" value="Unassembled WGS sequence"/>
</dbReference>
<dbReference type="GO" id="GO:0006606">
    <property type="term" value="P:protein import into nucleus"/>
    <property type="evidence" value="ECO:0007669"/>
    <property type="project" value="InterPro"/>
</dbReference>
<protein>
    <recommendedName>
        <fullName evidence="12">TOG domain-containing protein</fullName>
    </recommendedName>
</protein>
<keyword evidence="11" id="KW-1185">Reference proteome</keyword>
<dbReference type="Pfam" id="PF18808">
    <property type="entry name" value="Importin_rep_4"/>
    <property type="match status" value="1"/>
</dbReference>
<evidence type="ECO:0000313" key="10">
    <source>
        <dbReference type="EMBL" id="CAD8133160.1"/>
    </source>
</evidence>
<dbReference type="AlphaFoldDB" id="A0A8S1S0S7"/>
<feature type="domain" description="Importin subunit beta-1/Transportin-1-like TPR repeats" evidence="8">
    <location>
        <begin position="464"/>
        <end position="712"/>
    </location>
</feature>
<keyword evidence="4" id="KW-0963">Cytoplasm</keyword>
<dbReference type="Pfam" id="PF25574">
    <property type="entry name" value="TPR_IMB1"/>
    <property type="match status" value="1"/>
</dbReference>
<evidence type="ECO:0000259" key="9">
    <source>
        <dbReference type="Pfam" id="PF25780"/>
    </source>
</evidence>
<name>A0A8S1S0S7_9CILI</name>
<evidence type="ECO:0000256" key="5">
    <source>
        <dbReference type="ARBA" id="ARBA00022737"/>
    </source>
</evidence>
<dbReference type="OrthoDB" id="543373at2759"/>
<dbReference type="InterPro" id="IPR040122">
    <property type="entry name" value="Importin_beta"/>
</dbReference>
<dbReference type="InterPro" id="IPR057672">
    <property type="entry name" value="TPR_IPO4/5"/>
</dbReference>
<dbReference type="InterPro" id="IPR058584">
    <property type="entry name" value="IMB1_TNPO1-like_TPR"/>
</dbReference>
<keyword evidence="3" id="KW-0813">Transport</keyword>
<organism evidence="10 11">
    <name type="scientific">Paramecium pentaurelia</name>
    <dbReference type="NCBI Taxonomy" id="43138"/>
    <lineage>
        <taxon>Eukaryota</taxon>
        <taxon>Sar</taxon>
        <taxon>Alveolata</taxon>
        <taxon>Ciliophora</taxon>
        <taxon>Intramacronucleata</taxon>
        <taxon>Oligohymenophorea</taxon>
        <taxon>Peniculida</taxon>
        <taxon>Parameciidae</taxon>
        <taxon>Paramecium</taxon>
    </lineage>
</organism>
<dbReference type="Pfam" id="PF25780">
    <property type="entry name" value="TPR_IPO5"/>
    <property type="match status" value="1"/>
</dbReference>
<evidence type="ECO:0000256" key="4">
    <source>
        <dbReference type="ARBA" id="ARBA00022490"/>
    </source>
</evidence>
<evidence type="ECO:0000259" key="8">
    <source>
        <dbReference type="Pfam" id="PF25574"/>
    </source>
</evidence>
<dbReference type="GO" id="GO:0005634">
    <property type="term" value="C:nucleus"/>
    <property type="evidence" value="ECO:0007669"/>
    <property type="project" value="UniProtKB-SubCell"/>
</dbReference>
<dbReference type="Pfam" id="PF13513">
    <property type="entry name" value="HEAT_EZ"/>
    <property type="match status" value="1"/>
</dbReference>
<sequence>MNFEEQLQQIIQGIFSQNNQIRKQGEDRLAQIREVQPNEFVIQMLNLCRHEELKIRQFAPVYLRYSLSKFAPKSHKNIWSKLISETKETLKLCLFQCIEVENSQNVRNQLCDTIGEIGGSLYEDDNHNEWPNLLQTLWQMFLSPKNDIIECGFKIIGNLFIYSIDQFDKHQQDLHTLFVQGLASPQIKIKSSTMHALGNYIKYSLPAQYKIFQDLISNMMKSALEVTIQDLSLGEGIMEVFSDIVDSKPKFFRKQYNIFFNGIQAIFREPQIDIGVKRIGTETLLSLVEKFPGLFKFEKIYLMQLVEMIFFHMIQISPTISDEWMKPPEGFNDNVEQDEDCETTNFGMSSIDRLIESQGKKDMLPVLNPIVSELLRHQDWRYQHAAIMALSQVGEYIDQVADIKPTIDLILPMLNNSNPMIRYAVCHAIGQISDDMKPKFQDSYLHLVIPEFLNRLTIEDVSRVSSHILAALTNFVEGTEKGIEIYLPNLIQMSIKFLNTGISIEKENAISVIAATAESSKKQFIPYVNELLPLLFQIFTNHQTKQYRQLKGQVIETITLIASAVGEQVYLPYLQQTVQILIQVQTNNLEVIDPQKSYVLSGWQRLALICPQQLAKYLGDVVPSLFQLIELVFNINSTESNNEEELHTYDNEEAQVAIHTLSVFIQELKQSFFPFVERCIKLIVPLSQFSSDSNIRSAACKCLVNLVKNVKETNNPQQLINGAKYFLGIILEAAFKEYDPIVIIEQINSIKEIIELVSQPFMTTEEVTELSDKVFKLLLESDRRKADNENLAKDEDVDEDEKNAIKEETETEENLHVKIAECIGALFKTHKEFVLPLYEIICNQILPKVLDQSKSPKMHQFGICLIDYMIEYLGFPYIQNKFMDLTQALTVYACDRVCYVRQVAVYGIGVMAINTPQELYMQVSQSLLKSLVESLKIQINQDDNERQFGLARDNSISALGKIIKSHPKSLGQDLIQGIETWLYLLPLQYDKRQAYIQHNLLAEFIIQDGDLFVNGKSENALQILKIIANCYKSKWSTAQIDSKLISALRILEQLDSVKVYLQEVFKKLSSEDQKKLLEIPK</sequence>
<dbReference type="InterPro" id="IPR041389">
    <property type="entry name" value="Importin_rep_6"/>
</dbReference>
<keyword evidence="5" id="KW-0677">Repeat</keyword>
<accession>A0A8S1S0S7</accession>
<dbReference type="InterPro" id="IPR041653">
    <property type="entry name" value="Importin_rep_4"/>
</dbReference>
<dbReference type="PANTHER" id="PTHR10527">
    <property type="entry name" value="IMPORTIN BETA"/>
    <property type="match status" value="1"/>
</dbReference>
<dbReference type="GO" id="GO:0005737">
    <property type="term" value="C:cytoplasm"/>
    <property type="evidence" value="ECO:0007669"/>
    <property type="project" value="UniProtKB-SubCell"/>
</dbReference>
<evidence type="ECO:0000313" key="11">
    <source>
        <dbReference type="Proteomes" id="UP000689195"/>
    </source>
</evidence>
<comment type="subcellular location">
    <subcellularLocation>
        <location evidence="2">Cytoplasm</location>
    </subcellularLocation>
    <subcellularLocation>
        <location evidence="1">Nucleus</location>
    </subcellularLocation>
</comment>
<reference evidence="10" key="1">
    <citation type="submission" date="2021-01" db="EMBL/GenBank/DDBJ databases">
        <authorList>
            <consortium name="Genoscope - CEA"/>
            <person name="William W."/>
        </authorList>
    </citation>
    <scope>NUCLEOTIDE SEQUENCE</scope>
</reference>
<dbReference type="EMBL" id="CAJJDO010000002">
    <property type="protein sequence ID" value="CAD8133160.1"/>
    <property type="molecule type" value="Genomic_DNA"/>
</dbReference>
<evidence type="ECO:0000256" key="1">
    <source>
        <dbReference type="ARBA" id="ARBA00004123"/>
    </source>
</evidence>
<evidence type="ECO:0000256" key="7">
    <source>
        <dbReference type="ARBA" id="ARBA00023242"/>
    </source>
</evidence>
<evidence type="ECO:0000256" key="3">
    <source>
        <dbReference type="ARBA" id="ARBA00022448"/>
    </source>
</evidence>
<keyword evidence="6" id="KW-0653">Protein transport</keyword>
<evidence type="ECO:0000256" key="2">
    <source>
        <dbReference type="ARBA" id="ARBA00004496"/>
    </source>
</evidence>
<proteinExistence type="predicted"/>
<comment type="caution">
    <text evidence="10">The sequence shown here is derived from an EMBL/GenBank/DDBJ whole genome shotgun (WGS) entry which is preliminary data.</text>
</comment>